<feature type="domain" description="Fungal lipase-type" evidence="1">
    <location>
        <begin position="37"/>
        <end position="92"/>
    </location>
</feature>
<dbReference type="PANTHER" id="PTHR45908">
    <property type="entry name" value="PROTEIN CBG11750-RELATED"/>
    <property type="match status" value="1"/>
</dbReference>
<name>A0A3P7JS57_STRVU</name>
<dbReference type="Gene3D" id="3.40.50.1820">
    <property type="entry name" value="alpha/beta hydrolase"/>
    <property type="match status" value="1"/>
</dbReference>
<organism evidence="2 3">
    <name type="scientific">Strongylus vulgaris</name>
    <name type="common">Blood worm</name>
    <dbReference type="NCBI Taxonomy" id="40348"/>
    <lineage>
        <taxon>Eukaryota</taxon>
        <taxon>Metazoa</taxon>
        <taxon>Ecdysozoa</taxon>
        <taxon>Nematoda</taxon>
        <taxon>Chromadorea</taxon>
        <taxon>Rhabditida</taxon>
        <taxon>Rhabditina</taxon>
        <taxon>Rhabditomorpha</taxon>
        <taxon>Strongyloidea</taxon>
        <taxon>Strongylidae</taxon>
        <taxon>Strongylus</taxon>
    </lineage>
</organism>
<sequence>MGRVGDQFLTTFNRLWNVQGLGSYVEELWTQYCDLTLMVTVCRSAGMWRKRNIVYYGYGTPRCGDQEFAARMDESSYHRYRINWLADNIPYVINYKSWLLGGVINEVETCDFPEDYTCNTGTASSQHTSYFSTSQGNYDGLTCGLFTTFTVA</sequence>
<dbReference type="Proteomes" id="UP000270094">
    <property type="component" value="Unassembled WGS sequence"/>
</dbReference>
<gene>
    <name evidence="2" type="ORF">SVUK_LOCUS14095</name>
</gene>
<dbReference type="InterPro" id="IPR002921">
    <property type="entry name" value="Fungal_lipase-type"/>
</dbReference>
<protein>
    <recommendedName>
        <fullName evidence="1">Fungal lipase-type domain-containing protein</fullName>
    </recommendedName>
</protein>
<dbReference type="OrthoDB" id="426718at2759"/>
<dbReference type="Pfam" id="PF01764">
    <property type="entry name" value="Lipase_3"/>
    <property type="match status" value="1"/>
</dbReference>
<evidence type="ECO:0000313" key="3">
    <source>
        <dbReference type="Proteomes" id="UP000270094"/>
    </source>
</evidence>
<dbReference type="AlphaFoldDB" id="A0A3P7JS57"/>
<dbReference type="PANTHER" id="PTHR45908:SF21">
    <property type="entry name" value="FUNGAL LIPASE-LIKE DOMAIN-CONTAINING PROTEIN"/>
    <property type="match status" value="1"/>
</dbReference>
<dbReference type="GO" id="GO:0006629">
    <property type="term" value="P:lipid metabolic process"/>
    <property type="evidence" value="ECO:0007669"/>
    <property type="project" value="InterPro"/>
</dbReference>
<evidence type="ECO:0000313" key="2">
    <source>
        <dbReference type="EMBL" id="VDM79097.1"/>
    </source>
</evidence>
<dbReference type="SUPFAM" id="SSF53474">
    <property type="entry name" value="alpha/beta-Hydrolases"/>
    <property type="match status" value="1"/>
</dbReference>
<evidence type="ECO:0000259" key="1">
    <source>
        <dbReference type="Pfam" id="PF01764"/>
    </source>
</evidence>
<dbReference type="InterPro" id="IPR029058">
    <property type="entry name" value="AB_hydrolase_fold"/>
</dbReference>
<accession>A0A3P7JS57</accession>
<reference evidence="2 3" key="1">
    <citation type="submission" date="2018-11" db="EMBL/GenBank/DDBJ databases">
        <authorList>
            <consortium name="Pathogen Informatics"/>
        </authorList>
    </citation>
    <scope>NUCLEOTIDE SEQUENCE [LARGE SCALE GENOMIC DNA]</scope>
</reference>
<dbReference type="EMBL" id="UYYB01103948">
    <property type="protein sequence ID" value="VDM79097.1"/>
    <property type="molecule type" value="Genomic_DNA"/>
</dbReference>
<proteinExistence type="predicted"/>
<keyword evidence="3" id="KW-1185">Reference proteome</keyword>